<protein>
    <submittedName>
        <fullName evidence="2">Uncharacterized protein</fullName>
    </submittedName>
</protein>
<reference evidence="2 3" key="1">
    <citation type="submission" date="2019-02" db="EMBL/GenBank/DDBJ databases">
        <title>Deep-cultivation of Planctomycetes and their phenomic and genomic characterization uncovers novel biology.</title>
        <authorList>
            <person name="Wiegand S."/>
            <person name="Jogler M."/>
            <person name="Boedeker C."/>
            <person name="Pinto D."/>
            <person name="Vollmers J."/>
            <person name="Rivas-Marin E."/>
            <person name="Kohn T."/>
            <person name="Peeters S.H."/>
            <person name="Heuer A."/>
            <person name="Rast P."/>
            <person name="Oberbeckmann S."/>
            <person name="Bunk B."/>
            <person name="Jeske O."/>
            <person name="Meyerdierks A."/>
            <person name="Storesund J.E."/>
            <person name="Kallscheuer N."/>
            <person name="Luecker S."/>
            <person name="Lage O.M."/>
            <person name="Pohl T."/>
            <person name="Merkel B.J."/>
            <person name="Hornburger P."/>
            <person name="Mueller R.-W."/>
            <person name="Bruemmer F."/>
            <person name="Labrenz M."/>
            <person name="Spormann A.M."/>
            <person name="Op Den Camp H."/>
            <person name="Overmann J."/>
            <person name="Amann R."/>
            <person name="Jetten M.S.M."/>
            <person name="Mascher T."/>
            <person name="Medema M.H."/>
            <person name="Devos D.P."/>
            <person name="Kaster A.-K."/>
            <person name="Ovreas L."/>
            <person name="Rohde M."/>
            <person name="Galperin M.Y."/>
            <person name="Jogler C."/>
        </authorList>
    </citation>
    <scope>NUCLEOTIDE SEQUENCE [LARGE SCALE GENOMIC DNA]</scope>
    <source>
        <strain evidence="2 3">Pan54</strain>
    </source>
</reference>
<evidence type="ECO:0000313" key="3">
    <source>
        <dbReference type="Proteomes" id="UP000316095"/>
    </source>
</evidence>
<organism evidence="2 3">
    <name type="scientific">Rubinisphaera italica</name>
    <dbReference type="NCBI Taxonomy" id="2527969"/>
    <lineage>
        <taxon>Bacteria</taxon>
        <taxon>Pseudomonadati</taxon>
        <taxon>Planctomycetota</taxon>
        <taxon>Planctomycetia</taxon>
        <taxon>Planctomycetales</taxon>
        <taxon>Planctomycetaceae</taxon>
        <taxon>Rubinisphaera</taxon>
    </lineage>
</organism>
<gene>
    <name evidence="2" type="ORF">Pan54_24400</name>
</gene>
<dbReference type="AlphaFoldDB" id="A0A5C5XHC0"/>
<dbReference type="OrthoDB" id="292192at2"/>
<feature type="region of interest" description="Disordered" evidence="1">
    <location>
        <begin position="15"/>
        <end position="49"/>
    </location>
</feature>
<accession>A0A5C5XHC0</accession>
<dbReference type="Proteomes" id="UP000316095">
    <property type="component" value="Unassembled WGS sequence"/>
</dbReference>
<proteinExistence type="predicted"/>
<name>A0A5C5XHC0_9PLAN</name>
<keyword evidence="3" id="KW-1185">Reference proteome</keyword>
<evidence type="ECO:0000313" key="2">
    <source>
        <dbReference type="EMBL" id="TWT61703.1"/>
    </source>
</evidence>
<evidence type="ECO:0000256" key="1">
    <source>
        <dbReference type="SAM" id="MobiDB-lite"/>
    </source>
</evidence>
<sequence>MASLVNYKGLQVVESPSGDGGQALTDDFMTLGDRAPNVSDSDPGSTDDDSKGYFAGSMWLNKTSQTLWMCVDATVTAAVWKSVYRRTTTNLELIPDETDGSVSISGGLSSIGLDAGFSVSNPDQSAQIKNFWFPRNGDLKGGWWIQF</sequence>
<dbReference type="RefSeq" id="WP_146503657.1">
    <property type="nucleotide sequence ID" value="NZ_SJPG01000001.1"/>
</dbReference>
<comment type="caution">
    <text evidence="2">The sequence shown here is derived from an EMBL/GenBank/DDBJ whole genome shotgun (WGS) entry which is preliminary data.</text>
</comment>
<dbReference type="EMBL" id="SJPG01000001">
    <property type="protein sequence ID" value="TWT61703.1"/>
    <property type="molecule type" value="Genomic_DNA"/>
</dbReference>